<proteinExistence type="inferred from homology"/>
<feature type="binding site" evidence="11">
    <location>
        <begin position="176"/>
        <end position="178"/>
    </location>
    <ligand>
        <name>beta-D-galactose</name>
        <dbReference type="ChEBI" id="CHEBI:27667"/>
    </ligand>
</feature>
<evidence type="ECO:0000256" key="2">
    <source>
        <dbReference type="ARBA" id="ARBA00005028"/>
    </source>
</evidence>
<dbReference type="PROSITE" id="PS00545">
    <property type="entry name" value="ALDOSE_1_EPIMERASE"/>
    <property type="match status" value="1"/>
</dbReference>
<keyword evidence="13" id="KW-1185">Reference proteome</keyword>
<dbReference type="GO" id="GO:0033499">
    <property type="term" value="P:galactose catabolic process via UDP-galactose, Leloir pathway"/>
    <property type="evidence" value="ECO:0007669"/>
    <property type="project" value="TreeGrafter"/>
</dbReference>
<feature type="active site" description="Proton acceptor" evidence="9">
    <location>
        <position position="311"/>
    </location>
</feature>
<feature type="binding site" evidence="11">
    <location>
        <begin position="79"/>
        <end position="80"/>
    </location>
    <ligand>
        <name>beta-D-galactose</name>
        <dbReference type="ChEBI" id="CHEBI:27667"/>
    </ligand>
</feature>
<feature type="binding site" evidence="10">
    <location>
        <position position="246"/>
    </location>
    <ligand>
        <name>beta-D-galactose</name>
        <dbReference type="ChEBI" id="CHEBI:27667"/>
    </ligand>
</feature>
<reference evidence="12 13" key="1">
    <citation type="journal article" date="2017" name="Int. J. Syst. Evol. Microbiol.">
        <title>Rouxiella badensis sp. nov. and Rouxiella silvae sp. nov. isolated from peat bog soil in Germany and emendation of the genus description.</title>
        <authorList>
            <person name="Le Fleche-Mateos A."/>
            <person name="Kugler J.H."/>
            <person name="Hansen S.H."/>
            <person name="Syldatk C."/>
            <person name="Hausmann R."/>
            <person name="Lomprez F."/>
            <person name="Vandenbogaert M."/>
            <person name="Manuguerra J.C."/>
            <person name="Grimont P.A."/>
        </authorList>
    </citation>
    <scope>NUCLEOTIDE SEQUENCE [LARGE SCALE GENOMIC DNA]</scope>
    <source>
        <strain evidence="12 13">DSM 100043</strain>
    </source>
</reference>
<feature type="active site" description="Proton donor" evidence="9">
    <location>
        <position position="176"/>
    </location>
</feature>
<evidence type="ECO:0000256" key="11">
    <source>
        <dbReference type="PIRSR" id="PIRSR005096-3"/>
    </source>
</evidence>
<evidence type="ECO:0000256" key="1">
    <source>
        <dbReference type="ARBA" id="ARBA00001614"/>
    </source>
</evidence>
<dbReference type="InterPro" id="IPR018052">
    <property type="entry name" value="Ald1_epimerase_CS"/>
</dbReference>
<dbReference type="GO" id="GO:0004034">
    <property type="term" value="F:aldose 1-epimerase activity"/>
    <property type="evidence" value="ECO:0007669"/>
    <property type="project" value="UniProtKB-EC"/>
</dbReference>
<dbReference type="Proteomes" id="UP000192536">
    <property type="component" value="Unassembled WGS sequence"/>
</dbReference>
<name>A0A1X0WL40_9GAMM</name>
<dbReference type="InterPro" id="IPR011013">
    <property type="entry name" value="Gal_mutarotase_sf_dom"/>
</dbReference>
<dbReference type="NCBIfam" id="TIGR02636">
    <property type="entry name" value="galM_Leloir"/>
    <property type="match status" value="1"/>
</dbReference>
<dbReference type="RefSeq" id="WP_017492993.1">
    <property type="nucleotide sequence ID" value="NZ_CP049603.1"/>
</dbReference>
<protein>
    <recommendedName>
        <fullName evidence="5 8">Aldose 1-epimerase</fullName>
        <ecNumber evidence="4 8">5.1.3.3</ecNumber>
    </recommendedName>
</protein>
<evidence type="ECO:0000256" key="7">
    <source>
        <dbReference type="ARBA" id="ARBA00023277"/>
    </source>
</evidence>
<dbReference type="CDD" id="cd09019">
    <property type="entry name" value="galactose_mutarotase_like"/>
    <property type="match status" value="1"/>
</dbReference>
<dbReference type="GO" id="GO:0030246">
    <property type="term" value="F:carbohydrate binding"/>
    <property type="evidence" value="ECO:0007669"/>
    <property type="project" value="InterPro"/>
</dbReference>
<comment type="similarity">
    <text evidence="3 8">Belongs to the aldose epimerase family.</text>
</comment>
<evidence type="ECO:0000313" key="13">
    <source>
        <dbReference type="Proteomes" id="UP000192536"/>
    </source>
</evidence>
<dbReference type="STRING" id="1646377.BS640_00775"/>
<dbReference type="Pfam" id="PF01263">
    <property type="entry name" value="Aldose_epim"/>
    <property type="match status" value="1"/>
</dbReference>
<keyword evidence="6 8" id="KW-0413">Isomerase</keyword>
<dbReference type="AlphaFoldDB" id="A0A1X0WL40"/>
<comment type="catalytic activity">
    <reaction evidence="1 8">
        <text>alpha-D-glucose = beta-D-glucose</text>
        <dbReference type="Rhea" id="RHEA:10264"/>
        <dbReference type="ChEBI" id="CHEBI:15903"/>
        <dbReference type="ChEBI" id="CHEBI:17925"/>
        <dbReference type="EC" id="5.1.3.3"/>
    </reaction>
</comment>
<dbReference type="PANTHER" id="PTHR10091">
    <property type="entry name" value="ALDOSE-1-EPIMERASE"/>
    <property type="match status" value="1"/>
</dbReference>
<dbReference type="GO" id="GO:0006006">
    <property type="term" value="P:glucose metabolic process"/>
    <property type="evidence" value="ECO:0007669"/>
    <property type="project" value="TreeGrafter"/>
</dbReference>
<evidence type="ECO:0000256" key="3">
    <source>
        <dbReference type="ARBA" id="ARBA00006206"/>
    </source>
</evidence>
<dbReference type="InterPro" id="IPR015443">
    <property type="entry name" value="Aldose_1-epimerase"/>
</dbReference>
<evidence type="ECO:0000256" key="9">
    <source>
        <dbReference type="PIRSR" id="PIRSR005096-1"/>
    </source>
</evidence>
<comment type="caution">
    <text evidence="12">The sequence shown here is derived from an EMBL/GenBank/DDBJ whole genome shotgun (WGS) entry which is preliminary data.</text>
</comment>
<dbReference type="EC" id="5.1.3.3" evidence="4 8"/>
<dbReference type="UniPathway" id="UPA00242"/>
<evidence type="ECO:0000256" key="4">
    <source>
        <dbReference type="ARBA" id="ARBA00013185"/>
    </source>
</evidence>
<dbReference type="PANTHER" id="PTHR10091:SF0">
    <property type="entry name" value="GALACTOSE MUTAROTASE"/>
    <property type="match status" value="1"/>
</dbReference>
<dbReference type="Gene3D" id="2.70.98.10">
    <property type="match status" value="1"/>
</dbReference>
<dbReference type="InterPro" id="IPR013458">
    <property type="entry name" value="Ald_epimerase_bac"/>
</dbReference>
<dbReference type="GO" id="GO:0005737">
    <property type="term" value="C:cytoplasm"/>
    <property type="evidence" value="ECO:0007669"/>
    <property type="project" value="TreeGrafter"/>
</dbReference>
<evidence type="ECO:0000256" key="8">
    <source>
        <dbReference type="PIRNR" id="PIRNR005096"/>
    </source>
</evidence>
<dbReference type="NCBIfam" id="NF008277">
    <property type="entry name" value="PRK11055.1"/>
    <property type="match status" value="1"/>
</dbReference>
<organism evidence="12 13">
    <name type="scientific">Rouxiella badensis</name>
    <dbReference type="NCBI Taxonomy" id="1646377"/>
    <lineage>
        <taxon>Bacteria</taxon>
        <taxon>Pseudomonadati</taxon>
        <taxon>Pseudomonadota</taxon>
        <taxon>Gammaproteobacteria</taxon>
        <taxon>Enterobacterales</taxon>
        <taxon>Yersiniaceae</taxon>
        <taxon>Rouxiella</taxon>
    </lineage>
</organism>
<dbReference type="SUPFAM" id="SSF74650">
    <property type="entry name" value="Galactose mutarotase-like"/>
    <property type="match status" value="1"/>
</dbReference>
<evidence type="ECO:0000313" key="12">
    <source>
        <dbReference type="EMBL" id="ORJ27484.1"/>
    </source>
</evidence>
<gene>
    <name evidence="12" type="primary">galM</name>
    <name evidence="12" type="ORF">BS640_00775</name>
</gene>
<comment type="pathway">
    <text evidence="2 8">Carbohydrate metabolism; hexose metabolism.</text>
</comment>
<evidence type="ECO:0000256" key="6">
    <source>
        <dbReference type="ARBA" id="ARBA00023235"/>
    </source>
</evidence>
<evidence type="ECO:0000256" key="5">
    <source>
        <dbReference type="ARBA" id="ARBA00014165"/>
    </source>
</evidence>
<keyword evidence="7 8" id="KW-0119">Carbohydrate metabolism</keyword>
<dbReference type="InterPro" id="IPR047215">
    <property type="entry name" value="Galactose_mutarotase-like"/>
</dbReference>
<dbReference type="EMBL" id="MRWE01000001">
    <property type="protein sequence ID" value="ORJ27484.1"/>
    <property type="molecule type" value="Genomic_DNA"/>
</dbReference>
<dbReference type="PIRSF" id="PIRSF005096">
    <property type="entry name" value="GALM"/>
    <property type="match status" value="1"/>
</dbReference>
<dbReference type="InterPro" id="IPR014718">
    <property type="entry name" value="GH-type_carb-bd"/>
</dbReference>
<evidence type="ECO:0000256" key="10">
    <source>
        <dbReference type="PIRSR" id="PIRSR005096-2"/>
    </source>
</evidence>
<dbReference type="InterPro" id="IPR008183">
    <property type="entry name" value="Aldose_1/G6P_1-epimerase"/>
</dbReference>
<sequence>MLTPVSTQRAPDGSPFQLVTLKNPAGTTATFMDWGATWLSFVLPLADGERRELLLGCQSPEEYVNQSAYLGATVGRYANRIARSQFQIDCKPHLLVANQGVHQLHGGPEGFNARRWKILNYTEQKVSFQLVSPDGDQGYPGELTAEVHYVLTDDNRLEISYKAQVDKLCPVNLTNHAYFNLDGEGHDVRKHRLQLFAERFLPIDSDGIPCADLTSVQQTGMDFRTPKTLAQDFLKDRDQQRVKGYDHAYLLYATCNASDNPAANLWSSDDKVKMTVFTSAPALQLYTGNFLNGTPNRTGGQYANYSGVALESEFLPDSPNHSTWPQPSCWIKPGQTYRSATVYQFFAL</sequence>
<accession>A0A1X0WL40</accession>